<dbReference type="Gene3D" id="3.40.630.10">
    <property type="entry name" value="Zn peptidases"/>
    <property type="match status" value="1"/>
</dbReference>
<dbReference type="AlphaFoldDB" id="A0A919IHT2"/>
<feature type="domain" description="Peptidase M20 dimerisation" evidence="6">
    <location>
        <begin position="197"/>
        <end position="321"/>
    </location>
</feature>
<evidence type="ECO:0000256" key="5">
    <source>
        <dbReference type="ARBA" id="ARBA00022833"/>
    </source>
</evidence>
<sequence length="436" mass="46147">MADGGAADEVVGLASELIAIDTTNASDSGGPGTERPAADYVAGKLADVGYDVTYVESGARGRGNVIARLTGSDQSRGALLVHGHLDVVPADATEWSVHPFSGEVRDGFVWGRGAVDMKGTLATTLAVARQLKREGVVPPRDIIFAYVADEEAGGFNGARWLTDNRPELFEGATEAISEVGGFSVTTGDGARAYLVETAEKGVAWLRLTARGTAGHGSLLHDDNAVAKLAAAITRLDRHRFPLVLTGPVRELLEGFAELTGIPFDPDDPEAAVARLGHLSRLVGATLRDTATVTMVEAGYKANVVPSTARATIDGRMLPGREALFEAELAEVLGPEIEREYLFMPGVETSFDGSLVDAMAAAIGAEDPGARLLPYMLSASTDAKSFQRLGIRHFGFSPLRLPPDLDFTSLFHGVDERVPVDGLRFGARVLDRLLRSA</sequence>
<dbReference type="GO" id="GO:0016787">
    <property type="term" value="F:hydrolase activity"/>
    <property type="evidence" value="ECO:0007669"/>
    <property type="project" value="UniProtKB-KW"/>
</dbReference>
<dbReference type="Pfam" id="PF07687">
    <property type="entry name" value="M20_dimer"/>
    <property type="match status" value="1"/>
</dbReference>
<dbReference type="Pfam" id="PF01546">
    <property type="entry name" value="Peptidase_M20"/>
    <property type="match status" value="1"/>
</dbReference>
<dbReference type="SUPFAM" id="SSF55031">
    <property type="entry name" value="Bacterial exopeptidase dimerisation domain"/>
    <property type="match status" value="1"/>
</dbReference>
<dbReference type="InterPro" id="IPR036264">
    <property type="entry name" value="Bact_exopeptidase_dim_dom"/>
</dbReference>
<dbReference type="NCBIfam" id="NF005913">
    <property type="entry name" value="PRK07906.1"/>
    <property type="match status" value="1"/>
</dbReference>
<comment type="cofactor">
    <cofactor evidence="1">
        <name>Zn(2+)</name>
        <dbReference type="ChEBI" id="CHEBI:29105"/>
    </cofactor>
</comment>
<dbReference type="Gene3D" id="3.30.70.360">
    <property type="match status" value="1"/>
</dbReference>
<dbReference type="InterPro" id="IPR001261">
    <property type="entry name" value="ArgE/DapE_CS"/>
</dbReference>
<evidence type="ECO:0000313" key="8">
    <source>
        <dbReference type="Proteomes" id="UP000619479"/>
    </source>
</evidence>
<name>A0A919IHT2_9ACTN</name>
<protein>
    <recommendedName>
        <fullName evidence="6">Peptidase M20 dimerisation domain-containing protein</fullName>
    </recommendedName>
</protein>
<evidence type="ECO:0000313" key="7">
    <source>
        <dbReference type="EMBL" id="GID65386.1"/>
    </source>
</evidence>
<dbReference type="SUPFAM" id="SSF53187">
    <property type="entry name" value="Zn-dependent exopeptidases"/>
    <property type="match status" value="1"/>
</dbReference>
<evidence type="ECO:0000256" key="3">
    <source>
        <dbReference type="ARBA" id="ARBA00022723"/>
    </source>
</evidence>
<proteinExistence type="inferred from homology"/>
<keyword evidence="3" id="KW-0479">Metal-binding</keyword>
<dbReference type="Gene3D" id="1.10.150.900">
    <property type="match status" value="1"/>
</dbReference>
<dbReference type="PANTHER" id="PTHR43808:SF8">
    <property type="entry name" value="PEPTIDASE M20 DIMERISATION DOMAIN-CONTAINING PROTEIN"/>
    <property type="match status" value="1"/>
</dbReference>
<dbReference type="EMBL" id="BOMH01000025">
    <property type="protein sequence ID" value="GID65386.1"/>
    <property type="molecule type" value="Genomic_DNA"/>
</dbReference>
<dbReference type="GO" id="GO:0046872">
    <property type="term" value="F:metal ion binding"/>
    <property type="evidence" value="ECO:0007669"/>
    <property type="project" value="UniProtKB-KW"/>
</dbReference>
<accession>A0A919IHT2</accession>
<dbReference type="PANTHER" id="PTHR43808">
    <property type="entry name" value="ACETYLORNITHINE DEACETYLASE"/>
    <property type="match status" value="1"/>
</dbReference>
<dbReference type="FunFam" id="1.10.150.900:FF:000002">
    <property type="entry name" value="M20/M25/M40 family peptidase"/>
    <property type="match status" value="1"/>
</dbReference>
<keyword evidence="8" id="KW-1185">Reference proteome</keyword>
<comment type="caution">
    <text evidence="7">The sequence shown here is derived from an EMBL/GenBank/DDBJ whole genome shotgun (WGS) entry which is preliminary data.</text>
</comment>
<organism evidence="7 8">
    <name type="scientific">Actinoplanes cyaneus</name>
    <dbReference type="NCBI Taxonomy" id="52696"/>
    <lineage>
        <taxon>Bacteria</taxon>
        <taxon>Bacillati</taxon>
        <taxon>Actinomycetota</taxon>
        <taxon>Actinomycetes</taxon>
        <taxon>Micromonosporales</taxon>
        <taxon>Micromonosporaceae</taxon>
        <taxon>Actinoplanes</taxon>
    </lineage>
</organism>
<dbReference type="InterPro" id="IPR002933">
    <property type="entry name" value="Peptidase_M20"/>
</dbReference>
<reference evidence="7" key="1">
    <citation type="submission" date="2021-01" db="EMBL/GenBank/DDBJ databases">
        <title>Whole genome shotgun sequence of Actinoplanes cyaneus NBRC 14990.</title>
        <authorList>
            <person name="Komaki H."/>
            <person name="Tamura T."/>
        </authorList>
    </citation>
    <scope>NUCLEOTIDE SEQUENCE</scope>
    <source>
        <strain evidence="7">NBRC 14990</strain>
    </source>
</reference>
<dbReference type="InterPro" id="IPR050072">
    <property type="entry name" value="Peptidase_M20A"/>
</dbReference>
<evidence type="ECO:0000259" key="6">
    <source>
        <dbReference type="Pfam" id="PF07687"/>
    </source>
</evidence>
<dbReference type="PROSITE" id="PS00758">
    <property type="entry name" value="ARGE_DAPE_CPG2_1"/>
    <property type="match status" value="1"/>
</dbReference>
<dbReference type="Proteomes" id="UP000619479">
    <property type="component" value="Unassembled WGS sequence"/>
</dbReference>
<keyword evidence="5" id="KW-0862">Zinc</keyword>
<evidence type="ECO:0000256" key="1">
    <source>
        <dbReference type="ARBA" id="ARBA00001947"/>
    </source>
</evidence>
<dbReference type="InterPro" id="IPR011650">
    <property type="entry name" value="Peptidase_M20_dimer"/>
</dbReference>
<evidence type="ECO:0000256" key="2">
    <source>
        <dbReference type="ARBA" id="ARBA00006247"/>
    </source>
</evidence>
<dbReference type="RefSeq" id="WP_203741398.1">
    <property type="nucleotide sequence ID" value="NZ_BAAAUC010000038.1"/>
</dbReference>
<evidence type="ECO:0000256" key="4">
    <source>
        <dbReference type="ARBA" id="ARBA00022801"/>
    </source>
</evidence>
<gene>
    <name evidence="7" type="ORF">Acy02nite_32670</name>
</gene>
<keyword evidence="4" id="KW-0378">Hydrolase</keyword>
<comment type="similarity">
    <text evidence="2">Belongs to the peptidase M20A family.</text>
</comment>